<dbReference type="Gene3D" id="1.10.260.40">
    <property type="entry name" value="lambda repressor-like DNA-binding domains"/>
    <property type="match status" value="1"/>
</dbReference>
<dbReference type="OrthoDB" id="194368at2"/>
<dbReference type="InterPro" id="IPR050077">
    <property type="entry name" value="LexA_repressor"/>
</dbReference>
<evidence type="ECO:0000313" key="2">
    <source>
        <dbReference type="EMBL" id="RSL32635.1"/>
    </source>
</evidence>
<gene>
    <name evidence="2" type="ORF">D7Z54_14385</name>
</gene>
<dbReference type="CDD" id="cd00093">
    <property type="entry name" value="HTH_XRE"/>
    <property type="match status" value="1"/>
</dbReference>
<dbReference type="PROSITE" id="PS50943">
    <property type="entry name" value="HTH_CROC1"/>
    <property type="match status" value="1"/>
</dbReference>
<dbReference type="InterPro" id="IPR015927">
    <property type="entry name" value="Peptidase_S24_S26A/B/C"/>
</dbReference>
<dbReference type="InterPro" id="IPR001387">
    <property type="entry name" value="Cro/C1-type_HTH"/>
</dbReference>
<dbReference type="AlphaFoldDB" id="A0A3R9QKA7"/>
<dbReference type="Pfam" id="PF00717">
    <property type="entry name" value="Peptidase_S24"/>
    <property type="match status" value="1"/>
</dbReference>
<evidence type="ECO:0000259" key="1">
    <source>
        <dbReference type="PROSITE" id="PS50943"/>
    </source>
</evidence>
<dbReference type="InterPro" id="IPR036286">
    <property type="entry name" value="LexA/Signal_pep-like_sf"/>
</dbReference>
<name>A0A3R9QKA7_9BACI</name>
<evidence type="ECO:0000313" key="3">
    <source>
        <dbReference type="Proteomes" id="UP000275076"/>
    </source>
</evidence>
<dbReference type="PANTHER" id="PTHR33516:SF2">
    <property type="entry name" value="LEXA REPRESSOR-RELATED"/>
    <property type="match status" value="1"/>
</dbReference>
<dbReference type="Proteomes" id="UP000275076">
    <property type="component" value="Unassembled WGS sequence"/>
</dbReference>
<keyword evidence="3" id="KW-1185">Reference proteome</keyword>
<comment type="caution">
    <text evidence="2">The sequence shown here is derived from an EMBL/GenBank/DDBJ whole genome shotgun (WGS) entry which is preliminary data.</text>
</comment>
<dbReference type="EMBL" id="RBVX01000013">
    <property type="protein sequence ID" value="RSL32635.1"/>
    <property type="molecule type" value="Genomic_DNA"/>
</dbReference>
<dbReference type="PANTHER" id="PTHR33516">
    <property type="entry name" value="LEXA REPRESSOR"/>
    <property type="match status" value="1"/>
</dbReference>
<protein>
    <submittedName>
        <fullName evidence="2">XRE family transcriptional regulator</fullName>
    </submittedName>
</protein>
<dbReference type="InterPro" id="IPR010982">
    <property type="entry name" value="Lambda_DNA-bd_dom_sf"/>
</dbReference>
<dbReference type="Gene3D" id="2.10.109.10">
    <property type="entry name" value="Umud Fragment, subunit A"/>
    <property type="match status" value="1"/>
</dbReference>
<dbReference type="RefSeq" id="WP_125556555.1">
    <property type="nucleotide sequence ID" value="NZ_RBVX01000013.1"/>
</dbReference>
<accession>A0A3R9QKA7</accession>
<dbReference type="Pfam" id="PF01381">
    <property type="entry name" value="HTH_3"/>
    <property type="match status" value="1"/>
</dbReference>
<dbReference type="SUPFAM" id="SSF51306">
    <property type="entry name" value="LexA/Signal peptidase"/>
    <property type="match status" value="1"/>
</dbReference>
<organism evidence="2 3">
    <name type="scientific">Salibacterium salarium</name>
    <dbReference type="NCBI Taxonomy" id="284579"/>
    <lineage>
        <taxon>Bacteria</taxon>
        <taxon>Bacillati</taxon>
        <taxon>Bacillota</taxon>
        <taxon>Bacilli</taxon>
        <taxon>Bacillales</taxon>
        <taxon>Bacillaceae</taxon>
    </lineage>
</organism>
<dbReference type="CDD" id="cd06529">
    <property type="entry name" value="S24_LexA-like"/>
    <property type="match status" value="1"/>
</dbReference>
<feature type="domain" description="HTH cro/C1-type" evidence="1">
    <location>
        <begin position="7"/>
        <end position="61"/>
    </location>
</feature>
<dbReference type="SMART" id="SM00530">
    <property type="entry name" value="HTH_XRE"/>
    <property type="match status" value="1"/>
</dbReference>
<dbReference type="SUPFAM" id="SSF47413">
    <property type="entry name" value="lambda repressor-like DNA-binding domains"/>
    <property type="match status" value="1"/>
</dbReference>
<dbReference type="GO" id="GO:0003677">
    <property type="term" value="F:DNA binding"/>
    <property type="evidence" value="ECO:0007669"/>
    <property type="project" value="InterPro"/>
</dbReference>
<reference evidence="2 3" key="1">
    <citation type="submission" date="2018-10" db="EMBL/GenBank/DDBJ databases">
        <title>Draft genome sequence of Bacillus salarius IM0101, isolated from a hypersaline soil in Inner Mongolia, China.</title>
        <authorList>
            <person name="Yamprayoonswat W."/>
            <person name="Boonvisut S."/>
            <person name="Jumpathong W."/>
            <person name="Sittihan S."/>
            <person name="Ruangsuj P."/>
            <person name="Wanthongcharoen S."/>
            <person name="Thongpramul N."/>
            <person name="Pimmason S."/>
            <person name="Yu B."/>
            <person name="Yasawong M."/>
        </authorList>
    </citation>
    <scope>NUCLEOTIDE SEQUENCE [LARGE SCALE GENOMIC DNA]</scope>
    <source>
        <strain evidence="2 3">IM0101</strain>
    </source>
</reference>
<sequence length="223" mass="25082">MAIQENIKRLREKHNLTQDELGEVAGVSGNAVWTWENQGKVPRMGAIQRMADHFGINKSDIIEDKPFFGVAEQSASYNTNPRGVAGHAKRMPYLGSIAAGEALEMIRVEEYINVPYEIADLYPNSFLVRVNGESMNKIVPPNALALIDPTIEVKNGDVVAVSINGFDATLKRFFHFKDGVALEPETYDDNYQTQFYNKEAIAEKPFDIKGKMVWFMAAFDQKF</sequence>
<dbReference type="InterPro" id="IPR039418">
    <property type="entry name" value="LexA-like"/>
</dbReference>
<proteinExistence type="predicted"/>